<organism evidence="2 3">
    <name type="scientific">Lutibacter oricola</name>
    <dbReference type="NCBI Taxonomy" id="762486"/>
    <lineage>
        <taxon>Bacteria</taxon>
        <taxon>Pseudomonadati</taxon>
        <taxon>Bacteroidota</taxon>
        <taxon>Flavobacteriia</taxon>
        <taxon>Flavobacteriales</taxon>
        <taxon>Flavobacteriaceae</taxon>
        <taxon>Lutibacter</taxon>
    </lineage>
</organism>
<dbReference type="OrthoDB" id="1453530at2"/>
<reference evidence="2 3" key="1">
    <citation type="submission" date="2016-10" db="EMBL/GenBank/DDBJ databases">
        <authorList>
            <person name="de Groot N.N."/>
        </authorList>
    </citation>
    <scope>NUCLEOTIDE SEQUENCE [LARGE SCALE GENOMIC DNA]</scope>
    <source>
        <strain evidence="2 3">DSM 24956</strain>
    </source>
</reference>
<dbReference type="RefSeq" id="WP_090118509.1">
    <property type="nucleotide sequence ID" value="NZ_FNNJ01000001.1"/>
</dbReference>
<keyword evidence="1" id="KW-0472">Membrane</keyword>
<dbReference type="STRING" id="762486.SAMN05444411_10141"/>
<gene>
    <name evidence="2" type="ORF">SAMN05444411_10141</name>
</gene>
<feature type="transmembrane region" description="Helical" evidence="1">
    <location>
        <begin position="33"/>
        <end position="54"/>
    </location>
</feature>
<proteinExistence type="predicted"/>
<name>A0A1H2QPQ4_9FLAO</name>
<dbReference type="EMBL" id="FNNJ01000001">
    <property type="protein sequence ID" value="SDW08439.1"/>
    <property type="molecule type" value="Genomic_DNA"/>
</dbReference>
<keyword evidence="3" id="KW-1185">Reference proteome</keyword>
<feature type="transmembrane region" description="Helical" evidence="1">
    <location>
        <begin position="60"/>
        <end position="81"/>
    </location>
</feature>
<feature type="transmembrane region" description="Helical" evidence="1">
    <location>
        <begin position="183"/>
        <end position="202"/>
    </location>
</feature>
<feature type="transmembrane region" description="Helical" evidence="1">
    <location>
        <begin position="150"/>
        <end position="171"/>
    </location>
</feature>
<evidence type="ECO:0000313" key="3">
    <source>
        <dbReference type="Proteomes" id="UP000199595"/>
    </source>
</evidence>
<accession>A0A1H2QPQ4</accession>
<feature type="transmembrane region" description="Helical" evidence="1">
    <location>
        <begin position="119"/>
        <end position="138"/>
    </location>
</feature>
<sequence length="209" mass="24527">MPYYTYPLLYLLTILVGIYNYKKYSQNKYLKLFLFFLIYTCISESFGVYLYLVLKIKTNFIYSIWNIVSFIFYAIFFLSIIKNVNRKNSIKALILLFSVITIINIFLNGIIEIPLINNMILAKFLIAISVIIYFIEIIKSDEILTIQKSLFFWVSLGIFIYNIGFLPGFALVKYTSFVGMFKYITFGLNILMHLSFIAGFIVSKKEFNK</sequence>
<evidence type="ECO:0008006" key="4">
    <source>
        <dbReference type="Google" id="ProtNLM"/>
    </source>
</evidence>
<evidence type="ECO:0000256" key="1">
    <source>
        <dbReference type="SAM" id="Phobius"/>
    </source>
</evidence>
<evidence type="ECO:0000313" key="2">
    <source>
        <dbReference type="EMBL" id="SDW08439.1"/>
    </source>
</evidence>
<protein>
    <recommendedName>
        <fullName evidence="4">YhhN-like protein</fullName>
    </recommendedName>
</protein>
<dbReference type="Proteomes" id="UP000199595">
    <property type="component" value="Unassembled WGS sequence"/>
</dbReference>
<feature type="transmembrane region" description="Helical" evidence="1">
    <location>
        <begin position="93"/>
        <end position="113"/>
    </location>
</feature>
<dbReference type="AlphaFoldDB" id="A0A1H2QPQ4"/>
<feature type="transmembrane region" description="Helical" evidence="1">
    <location>
        <begin position="6"/>
        <end position="21"/>
    </location>
</feature>
<keyword evidence="1" id="KW-1133">Transmembrane helix</keyword>
<keyword evidence="1" id="KW-0812">Transmembrane</keyword>